<dbReference type="UniPathway" id="UPA00219"/>
<comment type="pathway">
    <text evidence="1 9">Cell wall biogenesis; peptidoglycan biosynthesis.</text>
</comment>
<evidence type="ECO:0000256" key="7">
    <source>
        <dbReference type="ARBA" id="ARBA00022984"/>
    </source>
</evidence>
<evidence type="ECO:0000256" key="10">
    <source>
        <dbReference type="SAM" id="MobiDB-lite"/>
    </source>
</evidence>
<dbReference type="PROSITE" id="PS52029">
    <property type="entry name" value="LD_TPASE"/>
    <property type="match status" value="1"/>
</dbReference>
<dbReference type="GO" id="GO:0008360">
    <property type="term" value="P:regulation of cell shape"/>
    <property type="evidence" value="ECO:0007669"/>
    <property type="project" value="UniProtKB-UniRule"/>
</dbReference>
<feature type="active site" description="Nucleophile" evidence="9">
    <location>
        <position position="220"/>
    </location>
</feature>
<accession>A0A6J4T015</accession>
<feature type="compositionally biased region" description="Low complexity" evidence="10">
    <location>
        <begin position="36"/>
        <end position="48"/>
    </location>
</feature>
<dbReference type="SUPFAM" id="SSF141523">
    <property type="entry name" value="L,D-transpeptidase catalytic domain-like"/>
    <property type="match status" value="1"/>
</dbReference>
<organism evidence="12">
    <name type="scientific">uncultured Solirubrobacteraceae bacterium</name>
    <dbReference type="NCBI Taxonomy" id="1162706"/>
    <lineage>
        <taxon>Bacteria</taxon>
        <taxon>Bacillati</taxon>
        <taxon>Actinomycetota</taxon>
        <taxon>Thermoleophilia</taxon>
        <taxon>Solirubrobacterales</taxon>
        <taxon>Solirubrobacteraceae</taxon>
        <taxon>environmental samples</taxon>
    </lineage>
</organism>
<dbReference type="GO" id="GO:0018104">
    <property type="term" value="P:peptidoglycan-protein cross-linking"/>
    <property type="evidence" value="ECO:0007669"/>
    <property type="project" value="TreeGrafter"/>
</dbReference>
<feature type="region of interest" description="Disordered" evidence="10">
    <location>
        <begin position="1"/>
        <end position="48"/>
    </location>
</feature>
<feature type="active site" description="Proton donor/acceptor" evidence="9">
    <location>
        <position position="204"/>
    </location>
</feature>
<proteinExistence type="inferred from homology"/>
<dbReference type="CDD" id="cd16913">
    <property type="entry name" value="YkuD_like"/>
    <property type="match status" value="1"/>
</dbReference>
<keyword evidence="6 9" id="KW-0133">Cell shape</keyword>
<name>A0A6J4T015_9ACTN</name>
<comment type="similarity">
    <text evidence="2">Belongs to the YkuD family.</text>
</comment>
<evidence type="ECO:0000256" key="6">
    <source>
        <dbReference type="ARBA" id="ARBA00022960"/>
    </source>
</evidence>
<protein>
    <recommendedName>
        <fullName evidence="11">L,D-TPase catalytic domain-containing protein</fullName>
    </recommendedName>
</protein>
<evidence type="ECO:0000256" key="4">
    <source>
        <dbReference type="ARBA" id="ARBA00022679"/>
    </source>
</evidence>
<evidence type="ECO:0000256" key="2">
    <source>
        <dbReference type="ARBA" id="ARBA00005992"/>
    </source>
</evidence>
<evidence type="ECO:0000256" key="8">
    <source>
        <dbReference type="ARBA" id="ARBA00023316"/>
    </source>
</evidence>
<evidence type="ECO:0000256" key="3">
    <source>
        <dbReference type="ARBA" id="ARBA00022676"/>
    </source>
</evidence>
<dbReference type="GO" id="GO:0016757">
    <property type="term" value="F:glycosyltransferase activity"/>
    <property type="evidence" value="ECO:0007669"/>
    <property type="project" value="UniProtKB-KW"/>
</dbReference>
<dbReference type="GO" id="GO:0071555">
    <property type="term" value="P:cell wall organization"/>
    <property type="evidence" value="ECO:0007669"/>
    <property type="project" value="UniProtKB-UniRule"/>
</dbReference>
<evidence type="ECO:0000259" key="11">
    <source>
        <dbReference type="PROSITE" id="PS52029"/>
    </source>
</evidence>
<evidence type="ECO:0000256" key="9">
    <source>
        <dbReference type="PROSITE-ProRule" id="PRU01373"/>
    </source>
</evidence>
<dbReference type="PANTHER" id="PTHR30582:SF24">
    <property type="entry name" value="L,D-TRANSPEPTIDASE ERFK_SRFK-RELATED"/>
    <property type="match status" value="1"/>
</dbReference>
<keyword evidence="5" id="KW-0378">Hydrolase</keyword>
<keyword evidence="8 9" id="KW-0961">Cell wall biogenesis/degradation</keyword>
<dbReference type="GO" id="GO:0005576">
    <property type="term" value="C:extracellular region"/>
    <property type="evidence" value="ECO:0007669"/>
    <property type="project" value="TreeGrafter"/>
</dbReference>
<keyword evidence="3" id="KW-0328">Glycosyltransferase</keyword>
<dbReference type="PANTHER" id="PTHR30582">
    <property type="entry name" value="L,D-TRANSPEPTIDASE"/>
    <property type="match status" value="1"/>
</dbReference>
<dbReference type="AlphaFoldDB" id="A0A6J4T015"/>
<keyword evidence="7 9" id="KW-0573">Peptidoglycan synthesis</keyword>
<dbReference type="GO" id="GO:0071972">
    <property type="term" value="F:peptidoglycan L,D-transpeptidase activity"/>
    <property type="evidence" value="ECO:0007669"/>
    <property type="project" value="TreeGrafter"/>
</dbReference>
<dbReference type="Pfam" id="PF03734">
    <property type="entry name" value="YkuD"/>
    <property type="match status" value="1"/>
</dbReference>
<evidence type="ECO:0000313" key="12">
    <source>
        <dbReference type="EMBL" id="CAA9509540.1"/>
    </source>
</evidence>
<dbReference type="InterPro" id="IPR038063">
    <property type="entry name" value="Transpep_catalytic_dom"/>
</dbReference>
<gene>
    <name evidence="12" type="ORF">AVDCRST_MAG69-2404</name>
</gene>
<feature type="domain" description="L,D-TPase catalytic" evidence="11">
    <location>
        <begin position="123"/>
        <end position="244"/>
    </location>
</feature>
<keyword evidence="4" id="KW-0808">Transferase</keyword>
<dbReference type="EMBL" id="CADCVP010000260">
    <property type="protein sequence ID" value="CAA9509540.1"/>
    <property type="molecule type" value="Genomic_DNA"/>
</dbReference>
<sequence>MLGAGCGRSEDGPARPGTAEASEPAFVPVPTPAAPRAPSRSTAAARSPARWMTARLTRGVTLRSRPGGRVLARLSRRTEFGSPRVLGVVSRRGGWLRVVSSELDNDSRGWMRAAHADLGATAWSVHIDRSARRLVLRRAGRRVKALPVAVGRPGTPTPLGRYATTDELLTRRPGSPYGCCIIALSGHQTKLVEGWPGGDRLAIHATPQTDSIGRAASLGCLRAHAADVRRLMRRLPLGAPVFVTA</sequence>
<dbReference type="Gene3D" id="2.40.440.10">
    <property type="entry name" value="L,D-transpeptidase catalytic domain-like"/>
    <property type="match status" value="1"/>
</dbReference>
<dbReference type="InterPro" id="IPR005490">
    <property type="entry name" value="LD_TPept_cat_dom"/>
</dbReference>
<dbReference type="InterPro" id="IPR050979">
    <property type="entry name" value="LD-transpeptidase"/>
</dbReference>
<evidence type="ECO:0000256" key="5">
    <source>
        <dbReference type="ARBA" id="ARBA00022801"/>
    </source>
</evidence>
<reference evidence="12" key="1">
    <citation type="submission" date="2020-02" db="EMBL/GenBank/DDBJ databases">
        <authorList>
            <person name="Meier V. D."/>
        </authorList>
    </citation>
    <scope>NUCLEOTIDE SEQUENCE</scope>
    <source>
        <strain evidence="12">AVDCRST_MAG69</strain>
    </source>
</reference>
<evidence type="ECO:0000256" key="1">
    <source>
        <dbReference type="ARBA" id="ARBA00004752"/>
    </source>
</evidence>